<name>A0ABQ5YQD6_9BURK</name>
<keyword evidence="1 3" id="KW-0732">Signal</keyword>
<organism evidence="4 5">
    <name type="scientific">Limnobacter litoralis</name>
    <dbReference type="NCBI Taxonomy" id="481366"/>
    <lineage>
        <taxon>Bacteria</taxon>
        <taxon>Pseudomonadati</taxon>
        <taxon>Pseudomonadota</taxon>
        <taxon>Betaproteobacteria</taxon>
        <taxon>Burkholderiales</taxon>
        <taxon>Burkholderiaceae</taxon>
        <taxon>Limnobacter</taxon>
    </lineage>
</organism>
<dbReference type="SUPFAM" id="SSF111384">
    <property type="entry name" value="OmpH-like"/>
    <property type="match status" value="1"/>
</dbReference>
<dbReference type="InterPro" id="IPR005632">
    <property type="entry name" value="Chaperone_Skp"/>
</dbReference>
<sequence length="170" mass="19218">MNRFAKALAAVAITVSLAAPVAANAQATKIGFVNTERILRDSKFAVESQKKLEKDFAKRQKDLEDTAAKVRAEAAKLDKDSITLSEAEKTKRQRDLSEMDRDFQRKRREFDEDLAQRKSQVVGELVERANRIIRSIAEKEGYDIIFQEAVYANKRIDITDQVLTALDSGK</sequence>
<keyword evidence="5" id="KW-1185">Reference proteome</keyword>
<dbReference type="Proteomes" id="UP001156664">
    <property type="component" value="Unassembled WGS sequence"/>
</dbReference>
<comment type="similarity">
    <text evidence="2">Belongs to the skp family.</text>
</comment>
<evidence type="ECO:0000256" key="1">
    <source>
        <dbReference type="ARBA" id="ARBA00022729"/>
    </source>
</evidence>
<dbReference type="PANTHER" id="PTHR35089:SF1">
    <property type="entry name" value="CHAPERONE PROTEIN SKP"/>
    <property type="match status" value="1"/>
</dbReference>
<dbReference type="EMBL" id="BSOJ01000015">
    <property type="protein sequence ID" value="GLR26324.1"/>
    <property type="molecule type" value="Genomic_DNA"/>
</dbReference>
<protein>
    <submittedName>
        <fullName evidence="4">Outer membrane protein chaperone</fullName>
    </submittedName>
</protein>
<evidence type="ECO:0000256" key="2">
    <source>
        <dbReference type="PIRNR" id="PIRNR002094"/>
    </source>
</evidence>
<dbReference type="PANTHER" id="PTHR35089">
    <property type="entry name" value="CHAPERONE PROTEIN SKP"/>
    <property type="match status" value="1"/>
</dbReference>
<dbReference type="RefSeq" id="WP_284280876.1">
    <property type="nucleotide sequence ID" value="NZ_BSOJ01000015.1"/>
</dbReference>
<dbReference type="PIRSF" id="PIRSF002094">
    <property type="entry name" value="OMP26_Skp"/>
    <property type="match status" value="1"/>
</dbReference>
<dbReference type="Pfam" id="PF03938">
    <property type="entry name" value="OmpH"/>
    <property type="match status" value="1"/>
</dbReference>
<feature type="chain" id="PRO_5046656026" evidence="3">
    <location>
        <begin position="26"/>
        <end position="170"/>
    </location>
</feature>
<evidence type="ECO:0000313" key="5">
    <source>
        <dbReference type="Proteomes" id="UP001156664"/>
    </source>
</evidence>
<evidence type="ECO:0000256" key="3">
    <source>
        <dbReference type="SAM" id="SignalP"/>
    </source>
</evidence>
<accession>A0ABQ5YQD6</accession>
<reference evidence="5" key="1">
    <citation type="journal article" date="2019" name="Int. J. Syst. Evol. Microbiol.">
        <title>The Global Catalogue of Microorganisms (GCM) 10K type strain sequencing project: providing services to taxonomists for standard genome sequencing and annotation.</title>
        <authorList>
            <consortium name="The Broad Institute Genomics Platform"/>
            <consortium name="The Broad Institute Genome Sequencing Center for Infectious Disease"/>
            <person name="Wu L."/>
            <person name="Ma J."/>
        </authorList>
    </citation>
    <scope>NUCLEOTIDE SEQUENCE [LARGE SCALE GENOMIC DNA]</scope>
    <source>
        <strain evidence="5">NBRC 105857</strain>
    </source>
</reference>
<evidence type="ECO:0000313" key="4">
    <source>
        <dbReference type="EMBL" id="GLR26324.1"/>
    </source>
</evidence>
<proteinExistence type="inferred from homology"/>
<dbReference type="Gene3D" id="3.30.910.20">
    <property type="entry name" value="Skp domain"/>
    <property type="match status" value="1"/>
</dbReference>
<comment type="caution">
    <text evidence="4">The sequence shown here is derived from an EMBL/GenBank/DDBJ whole genome shotgun (WGS) entry which is preliminary data.</text>
</comment>
<feature type="signal peptide" evidence="3">
    <location>
        <begin position="1"/>
        <end position="25"/>
    </location>
</feature>
<dbReference type="SMART" id="SM00935">
    <property type="entry name" value="OmpH"/>
    <property type="match status" value="1"/>
</dbReference>
<dbReference type="InterPro" id="IPR024930">
    <property type="entry name" value="Skp_dom_sf"/>
</dbReference>
<gene>
    <name evidence="4" type="ORF">GCM10007875_14140</name>
</gene>